<dbReference type="Proteomes" id="UP001368500">
    <property type="component" value="Unassembled WGS sequence"/>
</dbReference>
<accession>A0ABU9B8T6</accession>
<dbReference type="PROSITE" id="PS51832">
    <property type="entry name" value="HD_GYP"/>
    <property type="match status" value="1"/>
</dbReference>
<dbReference type="EMBL" id="JBBUTF010000004">
    <property type="protein sequence ID" value="MEK8025427.1"/>
    <property type="molecule type" value="Genomic_DNA"/>
</dbReference>
<name>A0ABU9B8T6_9BURK</name>
<dbReference type="PANTHER" id="PTHR43155:SF2">
    <property type="entry name" value="CYCLIC DI-GMP PHOSPHODIESTERASE PA4108"/>
    <property type="match status" value="1"/>
</dbReference>
<proteinExistence type="predicted"/>
<evidence type="ECO:0000259" key="1">
    <source>
        <dbReference type="PROSITE" id="PS51832"/>
    </source>
</evidence>
<reference evidence="2 3" key="1">
    <citation type="submission" date="2024-04" db="EMBL/GenBank/DDBJ databases">
        <title>Novel species of the genus Ideonella isolated from streams.</title>
        <authorList>
            <person name="Lu H."/>
        </authorList>
    </citation>
    <scope>NUCLEOTIDE SEQUENCE [LARGE SCALE GENOMIC DNA]</scope>
    <source>
        <strain evidence="2 3">BYS139W</strain>
    </source>
</reference>
<keyword evidence="3" id="KW-1185">Reference proteome</keyword>
<dbReference type="CDD" id="cd00077">
    <property type="entry name" value="HDc"/>
    <property type="match status" value="1"/>
</dbReference>
<sequence>MTQQFSPLSLVQHRIVLGQPLPFNVRDHDRTLLLAKGQLLRTPAQLQALMQRGALVDLAELQSQADALRMAKPQELPRMWKRCLDQLGESLLRAGEAGFRETVEEAAGPVRALIERDPDLAIFQVLRPADNPLLKYGTDHAVHAAICTQLVARRLGWEEADVQRAFKTALTMNVGMLELQGLLATQTTPPTPEQRRAIHAHPIESRRLLELGGVSDADWLRAVEDHHETADGQGYPKGLREVGDIAALVHRADVYTAKLSPRAGREAMAADQAGRQMFMQDQGHPMTAALVKEFGVYPPGCWVRLANGECGIVVRRGPTVMTPVVAVMTTAGGQTLSRPVRRDTSQAGQAVQGLMQGAARPLTISTAELMGVAET</sequence>
<dbReference type="PANTHER" id="PTHR43155">
    <property type="entry name" value="CYCLIC DI-GMP PHOSPHODIESTERASE PA4108-RELATED"/>
    <property type="match status" value="1"/>
</dbReference>
<comment type="caution">
    <text evidence="2">The sequence shown here is derived from an EMBL/GenBank/DDBJ whole genome shotgun (WGS) entry which is preliminary data.</text>
</comment>
<dbReference type="Pfam" id="PF13487">
    <property type="entry name" value="HD_5"/>
    <property type="match status" value="1"/>
</dbReference>
<feature type="domain" description="HD-GYP" evidence="1">
    <location>
        <begin position="115"/>
        <end position="309"/>
    </location>
</feature>
<dbReference type="Gene3D" id="1.10.3210.10">
    <property type="entry name" value="Hypothetical protein af1432"/>
    <property type="match status" value="1"/>
</dbReference>
<dbReference type="InterPro" id="IPR037522">
    <property type="entry name" value="HD_GYP_dom"/>
</dbReference>
<gene>
    <name evidence="2" type="ORF">AACH11_05580</name>
</gene>
<evidence type="ECO:0000313" key="3">
    <source>
        <dbReference type="Proteomes" id="UP001368500"/>
    </source>
</evidence>
<dbReference type="InterPro" id="IPR003607">
    <property type="entry name" value="HD/PDEase_dom"/>
</dbReference>
<organism evidence="2 3">
    <name type="scientific">Pseudaquabacterium rugosum</name>
    <dbReference type="NCBI Taxonomy" id="2984194"/>
    <lineage>
        <taxon>Bacteria</taxon>
        <taxon>Pseudomonadati</taxon>
        <taxon>Pseudomonadota</taxon>
        <taxon>Betaproteobacteria</taxon>
        <taxon>Burkholderiales</taxon>
        <taxon>Sphaerotilaceae</taxon>
        <taxon>Pseudaquabacterium</taxon>
    </lineage>
</organism>
<protein>
    <submittedName>
        <fullName evidence="2">HD domain-containing phosphohydrolase</fullName>
    </submittedName>
</protein>
<dbReference type="SUPFAM" id="SSF109604">
    <property type="entry name" value="HD-domain/PDEase-like"/>
    <property type="match status" value="1"/>
</dbReference>
<dbReference type="RefSeq" id="WP_341373207.1">
    <property type="nucleotide sequence ID" value="NZ_JBBUTF010000004.1"/>
</dbReference>
<evidence type="ECO:0000313" key="2">
    <source>
        <dbReference type="EMBL" id="MEK8025427.1"/>
    </source>
</evidence>